<evidence type="ECO:0000313" key="1">
    <source>
        <dbReference type="EMBL" id="BEH00446.1"/>
    </source>
</evidence>
<evidence type="ECO:0000313" key="2">
    <source>
        <dbReference type="Proteomes" id="UP001496674"/>
    </source>
</evidence>
<sequence length="171" mass="20022">MFLKYIVIDQMKKTILLMLSALTLISCRQQNVKTENVRLRHDIERVLDSIMEMNKPSKVYELYIDKKDQYNSDILFYFGSTSLTEEDPQFQSGSFLQTELNDKIIKIYSGVEKYISSNNVKNLSEISAEINPDRNCWVIKDRNGKLKIYEVFHAYPFCPFPLNSFSPPDIQ</sequence>
<dbReference type="PROSITE" id="PS51257">
    <property type="entry name" value="PROKAR_LIPOPROTEIN"/>
    <property type="match status" value="1"/>
</dbReference>
<protein>
    <recommendedName>
        <fullName evidence="3">Beta-lactamase-inhibitor-like PepSY-like domain-containing protein</fullName>
    </recommendedName>
</protein>
<accession>A0ABN6Z7D3</accession>
<evidence type="ECO:0008006" key="3">
    <source>
        <dbReference type="Google" id="ProtNLM"/>
    </source>
</evidence>
<organism evidence="1 2">
    <name type="scientific">Bacteroides sedimenti</name>
    <dbReference type="NCBI Taxonomy" id="2136147"/>
    <lineage>
        <taxon>Bacteria</taxon>
        <taxon>Pseudomonadati</taxon>
        <taxon>Bacteroidota</taxon>
        <taxon>Bacteroidia</taxon>
        <taxon>Bacteroidales</taxon>
        <taxon>Bacteroidaceae</taxon>
        <taxon>Bacteroides</taxon>
    </lineage>
</organism>
<dbReference type="Proteomes" id="UP001496674">
    <property type="component" value="Chromosome"/>
</dbReference>
<name>A0ABN6Z7D3_9BACE</name>
<dbReference type="EMBL" id="AP028055">
    <property type="protein sequence ID" value="BEH00446.1"/>
    <property type="molecule type" value="Genomic_DNA"/>
</dbReference>
<reference evidence="1 2" key="1">
    <citation type="submission" date="2023-04" db="EMBL/GenBank/DDBJ databases">
        <title>Draft genome sequence of acteroides sedimenti strain YN3PY1.</title>
        <authorList>
            <person name="Yoshida N."/>
        </authorList>
    </citation>
    <scope>NUCLEOTIDE SEQUENCE [LARGE SCALE GENOMIC DNA]</scope>
    <source>
        <strain evidence="1 2">YN3PY1</strain>
    </source>
</reference>
<keyword evidence="2" id="KW-1185">Reference proteome</keyword>
<gene>
    <name evidence="1" type="ORF">BSYN_27100</name>
</gene>
<proteinExistence type="predicted"/>